<dbReference type="AlphaFoldDB" id="A0A6N4TDM6"/>
<dbReference type="InterPro" id="IPR038573">
    <property type="entry name" value="BrnT_sf"/>
</dbReference>
<dbReference type="InterPro" id="IPR007460">
    <property type="entry name" value="BrnT_toxin"/>
</dbReference>
<accession>A0A6N4TDM6</accession>
<evidence type="ECO:0000313" key="1">
    <source>
        <dbReference type="EMBL" id="BBJ29080.1"/>
    </source>
</evidence>
<gene>
    <name evidence="1" type="ORF">ATHSA_p10033</name>
</gene>
<dbReference type="EMBL" id="AP019552">
    <property type="protein sequence ID" value="BBJ29080.1"/>
    <property type="molecule type" value="Genomic_DNA"/>
</dbReference>
<dbReference type="Gene3D" id="3.10.450.530">
    <property type="entry name" value="Ribonuclease toxin, BrnT, of type II toxin-antitoxin system"/>
    <property type="match status" value="1"/>
</dbReference>
<reference evidence="2" key="1">
    <citation type="submission" date="2019-04" db="EMBL/GenBank/DDBJ databases">
        <title>NAS-01 Genome Sequencing.</title>
        <authorList>
            <person name="Kato S."/>
            <person name="Itoh T."/>
            <person name="Ohkuma M."/>
        </authorList>
    </citation>
    <scope>NUCLEOTIDE SEQUENCE [LARGE SCALE GENOMIC DNA]</scope>
    <source>
        <strain evidence="2">NAS-01</strain>
        <plasmid evidence="2">pATS1</plasmid>
    </source>
</reference>
<protein>
    <recommendedName>
        <fullName evidence="3">BrnT family toxin</fullName>
    </recommendedName>
</protein>
<keyword evidence="2" id="KW-1185">Reference proteome</keyword>
<dbReference type="KEGG" id="asac:ATHSA_p10033"/>
<proteinExistence type="predicted"/>
<evidence type="ECO:0008006" key="3">
    <source>
        <dbReference type="Google" id="ProtNLM"/>
    </source>
</evidence>
<name>A0A6N4TDM6_9BACT</name>
<organism evidence="1 2">
    <name type="scientific">Athalassotoga saccharophila</name>
    <dbReference type="NCBI Taxonomy" id="1441386"/>
    <lineage>
        <taxon>Bacteria</taxon>
        <taxon>Thermotogati</taxon>
        <taxon>Thermotogota</taxon>
        <taxon>Thermotogae</taxon>
        <taxon>Mesoaciditogales</taxon>
        <taxon>Mesoaciditogaceae</taxon>
        <taxon>Athalassotoga</taxon>
    </lineage>
</organism>
<dbReference type="Pfam" id="PF04365">
    <property type="entry name" value="BrnT_toxin"/>
    <property type="match status" value="1"/>
</dbReference>
<geneLocation type="plasmid" evidence="1 2">
    <name>pATS1</name>
</geneLocation>
<dbReference type="Proteomes" id="UP000463916">
    <property type="component" value="Plasmid pATS1"/>
</dbReference>
<sequence>MICLGRIYLWTKGSIEHIAKHDVMPEEVEEDIFDDKPLFMVSNRDGKDRMYVLCRTLTNRLLFVVITKPVKNQVKIITARDMTDKDIRLYKKRGAR</sequence>
<keyword evidence="1" id="KW-0614">Plasmid</keyword>
<evidence type="ECO:0000313" key="2">
    <source>
        <dbReference type="Proteomes" id="UP000463916"/>
    </source>
</evidence>